<organism evidence="3 4">
    <name type="scientific">Ceraceosorus guamensis</name>
    <dbReference type="NCBI Taxonomy" id="1522189"/>
    <lineage>
        <taxon>Eukaryota</taxon>
        <taxon>Fungi</taxon>
        <taxon>Dikarya</taxon>
        <taxon>Basidiomycota</taxon>
        <taxon>Ustilaginomycotina</taxon>
        <taxon>Exobasidiomycetes</taxon>
        <taxon>Ceraceosorales</taxon>
        <taxon>Ceraceosoraceae</taxon>
        <taxon>Ceraceosorus</taxon>
    </lineage>
</organism>
<keyword evidence="2" id="KW-0732">Signal</keyword>
<keyword evidence="4" id="KW-1185">Reference proteome</keyword>
<dbReference type="GeneID" id="37037212"/>
<evidence type="ECO:0000313" key="4">
    <source>
        <dbReference type="Proteomes" id="UP000245783"/>
    </source>
</evidence>
<sequence>AVGCWRQTDLLEFLPCSLAILTSVIEKAWEEKAAVLRNLLVANKLSVDNVNEILQAADTNYHGLPSVVSLLDELRTWACNLASKYKQQIHARDSGDAENAEQAMRELRCDCGELDWALMFATDRLARLTQDADGCSQQQRAPQCQANHEGTSMQVSCLPPTDLQSLRKTVRRQSEQLKVCEQFQTKVCVASSIPIPVFDRIDLRVTMAIEKEKGKTDEDSEGKGRRAKPRLAVEHYSTQHPDHLELAHALGLAPDGPSKVPSVQSPKPSYESSRSPSSALLGERLCRSLSPPFPVSALHSGPAQARRLKLNTPHVIAQKSLRDRISQPRESFLEEQQPREEERAASTSAMMTSARLEGRKQPAWTRSSSPAESLWQQLSSELREAMNQERQVRQEEQDASILAIGGARRKHLGHKKTASSRRTRESGKRSWSVWIDGPEGAPNLHIAHIVTVLAARLGRSSSAVQIEFPGCPTCFYVDVQQQHHSSLSHDMAPEDIKPRAISSPSFSTVLPPLLCATWSFVVRDWSAA</sequence>
<dbReference type="AlphaFoldDB" id="A0A316VMH8"/>
<evidence type="ECO:0000256" key="2">
    <source>
        <dbReference type="SAM" id="SignalP"/>
    </source>
</evidence>
<feature type="compositionally biased region" description="Low complexity" evidence="1">
    <location>
        <begin position="257"/>
        <end position="278"/>
    </location>
</feature>
<proteinExistence type="predicted"/>
<feature type="non-terminal residue" evidence="3">
    <location>
        <position position="1"/>
    </location>
</feature>
<feature type="compositionally biased region" description="Low complexity" evidence="1">
    <location>
        <begin position="345"/>
        <end position="354"/>
    </location>
</feature>
<dbReference type="RefSeq" id="XP_025365936.1">
    <property type="nucleotide sequence ID" value="XM_025515342.1"/>
</dbReference>
<feature type="region of interest" description="Disordered" evidence="1">
    <location>
        <begin position="319"/>
        <end position="371"/>
    </location>
</feature>
<dbReference type="EMBL" id="KZ819539">
    <property type="protein sequence ID" value="PWN38776.1"/>
    <property type="molecule type" value="Genomic_DNA"/>
</dbReference>
<feature type="region of interest" description="Disordered" evidence="1">
    <location>
        <begin position="252"/>
        <end position="278"/>
    </location>
</feature>
<dbReference type="InParanoid" id="A0A316VMH8"/>
<feature type="signal peptide" evidence="2">
    <location>
        <begin position="1"/>
        <end position="19"/>
    </location>
</feature>
<evidence type="ECO:0000313" key="3">
    <source>
        <dbReference type="EMBL" id="PWN38776.1"/>
    </source>
</evidence>
<gene>
    <name evidence="3" type="ORF">IE81DRAFT_332801</name>
</gene>
<dbReference type="Proteomes" id="UP000245783">
    <property type="component" value="Unassembled WGS sequence"/>
</dbReference>
<protein>
    <submittedName>
        <fullName evidence="3">Uncharacterized protein</fullName>
    </submittedName>
</protein>
<accession>A0A316VMH8</accession>
<feature type="chain" id="PRO_5016281083" evidence="2">
    <location>
        <begin position="20"/>
        <end position="528"/>
    </location>
</feature>
<evidence type="ECO:0000256" key="1">
    <source>
        <dbReference type="SAM" id="MobiDB-lite"/>
    </source>
</evidence>
<reference evidence="3 4" key="1">
    <citation type="journal article" date="2018" name="Mol. Biol. Evol.">
        <title>Broad Genomic Sampling Reveals a Smut Pathogenic Ancestry of the Fungal Clade Ustilaginomycotina.</title>
        <authorList>
            <person name="Kijpornyongpan T."/>
            <person name="Mondo S.J."/>
            <person name="Barry K."/>
            <person name="Sandor L."/>
            <person name="Lee J."/>
            <person name="Lipzen A."/>
            <person name="Pangilinan J."/>
            <person name="LaButti K."/>
            <person name="Hainaut M."/>
            <person name="Henrissat B."/>
            <person name="Grigoriev I.V."/>
            <person name="Spatafora J.W."/>
            <person name="Aime M.C."/>
        </authorList>
    </citation>
    <scope>NUCLEOTIDE SEQUENCE [LARGE SCALE GENOMIC DNA]</scope>
    <source>
        <strain evidence="3 4">MCA 4658</strain>
    </source>
</reference>
<name>A0A316VMH8_9BASI</name>